<protein>
    <submittedName>
        <fullName evidence="2">Alpha/beta hydrolase</fullName>
    </submittedName>
</protein>
<dbReference type="Proteomes" id="UP001551675">
    <property type="component" value="Unassembled WGS sequence"/>
</dbReference>
<accession>A0ABV3G678</accession>
<dbReference type="PRINTS" id="PR00111">
    <property type="entry name" value="ABHYDROLASE"/>
</dbReference>
<dbReference type="PANTHER" id="PTHR46438:SF11">
    <property type="entry name" value="LIPASE-RELATED"/>
    <property type="match status" value="1"/>
</dbReference>
<dbReference type="Pfam" id="PF12697">
    <property type="entry name" value="Abhydrolase_6"/>
    <property type="match status" value="1"/>
</dbReference>
<feature type="domain" description="AB hydrolase-1" evidence="1">
    <location>
        <begin position="14"/>
        <end position="250"/>
    </location>
</feature>
<proteinExistence type="predicted"/>
<dbReference type="RefSeq" id="WP_061253180.1">
    <property type="nucleotide sequence ID" value="NZ_JBFALK010000001.1"/>
</dbReference>
<reference evidence="2 3" key="1">
    <citation type="submission" date="2024-06" db="EMBL/GenBank/DDBJ databases">
        <title>The Natural Products Discovery Center: Release of the First 8490 Sequenced Strains for Exploring Actinobacteria Biosynthetic Diversity.</title>
        <authorList>
            <person name="Kalkreuter E."/>
            <person name="Kautsar S.A."/>
            <person name="Yang D."/>
            <person name="Bader C.D."/>
            <person name="Teijaro C.N."/>
            <person name="Fluegel L."/>
            <person name="Davis C.M."/>
            <person name="Simpson J.R."/>
            <person name="Lauterbach L."/>
            <person name="Steele A.D."/>
            <person name="Gui C."/>
            <person name="Meng S."/>
            <person name="Li G."/>
            <person name="Viehrig K."/>
            <person name="Ye F."/>
            <person name="Su P."/>
            <person name="Kiefer A.F."/>
            <person name="Nichols A."/>
            <person name="Cepeda A.J."/>
            <person name="Yan W."/>
            <person name="Fan B."/>
            <person name="Jiang Y."/>
            <person name="Adhikari A."/>
            <person name="Zheng C.-J."/>
            <person name="Schuster L."/>
            <person name="Cowan T.M."/>
            <person name="Smanski M.J."/>
            <person name="Chevrette M.G."/>
            <person name="De Carvalho L.P.S."/>
            <person name="Shen B."/>
        </authorList>
    </citation>
    <scope>NUCLEOTIDE SEQUENCE [LARGE SCALE GENOMIC DNA]</scope>
    <source>
        <strain evidence="2 3">NPDC050100</strain>
    </source>
</reference>
<evidence type="ECO:0000259" key="1">
    <source>
        <dbReference type="Pfam" id="PF12697"/>
    </source>
</evidence>
<keyword evidence="3" id="KW-1185">Reference proteome</keyword>
<keyword evidence="2" id="KW-0378">Hydrolase</keyword>
<name>A0ABV3G678_MICGL</name>
<evidence type="ECO:0000313" key="3">
    <source>
        <dbReference type="Proteomes" id="UP001551675"/>
    </source>
</evidence>
<dbReference type="Gene3D" id="3.40.50.1820">
    <property type="entry name" value="alpha/beta hydrolase"/>
    <property type="match status" value="1"/>
</dbReference>
<evidence type="ECO:0000313" key="2">
    <source>
        <dbReference type="EMBL" id="MEV0967079.1"/>
    </source>
</evidence>
<sequence length="258" mass="27706">MELTYERRGTGPPLVLLHGIGHHWQAWSPVMDLLAERHDVIAVDFPGFGASPPFPPETPYNAETAAFAIEEFWDRLGLSQPHVAGNSLGGYVALDMASRGVVRSAVAFSPAGFWSRSECLYARTALRALRKAATATSEGTAAALMSSAVGRRASLGLLVANPDGMADEEVLLGTQALRNSAGFDEMLESFAWMAPPAPPKVPITIAWGDHDRLLPRRQAVRAGRWAQQRVKLLAGCGHVPMSDDPSLVARIILETTSG</sequence>
<organism evidence="2 3">
    <name type="scientific">Microtetraspora glauca</name>
    <dbReference type="NCBI Taxonomy" id="1996"/>
    <lineage>
        <taxon>Bacteria</taxon>
        <taxon>Bacillati</taxon>
        <taxon>Actinomycetota</taxon>
        <taxon>Actinomycetes</taxon>
        <taxon>Streptosporangiales</taxon>
        <taxon>Streptosporangiaceae</taxon>
        <taxon>Microtetraspora</taxon>
    </lineage>
</organism>
<dbReference type="InterPro" id="IPR000073">
    <property type="entry name" value="AB_hydrolase_1"/>
</dbReference>
<gene>
    <name evidence="2" type="ORF">AB0I59_00485</name>
</gene>
<dbReference type="SUPFAM" id="SSF53474">
    <property type="entry name" value="alpha/beta-Hydrolases"/>
    <property type="match status" value="1"/>
</dbReference>
<comment type="caution">
    <text evidence="2">The sequence shown here is derived from an EMBL/GenBank/DDBJ whole genome shotgun (WGS) entry which is preliminary data.</text>
</comment>
<dbReference type="PANTHER" id="PTHR46438">
    <property type="entry name" value="ALPHA/BETA-HYDROLASES SUPERFAMILY PROTEIN"/>
    <property type="match status" value="1"/>
</dbReference>
<dbReference type="GO" id="GO:0016787">
    <property type="term" value="F:hydrolase activity"/>
    <property type="evidence" value="ECO:0007669"/>
    <property type="project" value="UniProtKB-KW"/>
</dbReference>
<dbReference type="InterPro" id="IPR029058">
    <property type="entry name" value="AB_hydrolase_fold"/>
</dbReference>
<dbReference type="EMBL" id="JBFALK010000001">
    <property type="protein sequence ID" value="MEV0967079.1"/>
    <property type="molecule type" value="Genomic_DNA"/>
</dbReference>